<accession>A0ABD1DN34</accession>
<comment type="caution">
    <text evidence="8">The sequence shown here is derived from an EMBL/GenBank/DDBJ whole genome shotgun (WGS) entry which is preliminary data.</text>
</comment>
<dbReference type="GO" id="GO:0016020">
    <property type="term" value="C:membrane"/>
    <property type="evidence" value="ECO:0007669"/>
    <property type="project" value="UniProtKB-SubCell"/>
</dbReference>
<dbReference type="PANTHER" id="PTHR43908:SF3">
    <property type="entry name" value="AT29763P-RELATED"/>
    <property type="match status" value="1"/>
</dbReference>
<dbReference type="InterPro" id="IPR001623">
    <property type="entry name" value="DnaJ_domain"/>
</dbReference>
<dbReference type="PANTHER" id="PTHR43908">
    <property type="entry name" value="AT29763P-RELATED"/>
    <property type="match status" value="1"/>
</dbReference>
<feature type="transmembrane region" description="Helical" evidence="6">
    <location>
        <begin position="280"/>
        <end position="303"/>
    </location>
</feature>
<dbReference type="EMBL" id="JBEHCU010005013">
    <property type="protein sequence ID" value="KAL1401171.1"/>
    <property type="molecule type" value="Genomic_DNA"/>
</dbReference>
<dbReference type="SUPFAM" id="SSF46565">
    <property type="entry name" value="Chaperone J-domain"/>
    <property type="match status" value="1"/>
</dbReference>
<dbReference type="AlphaFoldDB" id="A0ABD1DN34"/>
<feature type="compositionally biased region" description="Low complexity" evidence="5">
    <location>
        <begin position="118"/>
        <end position="127"/>
    </location>
</feature>
<evidence type="ECO:0000256" key="3">
    <source>
        <dbReference type="ARBA" id="ARBA00022989"/>
    </source>
</evidence>
<evidence type="ECO:0000256" key="2">
    <source>
        <dbReference type="ARBA" id="ARBA00022692"/>
    </source>
</evidence>
<dbReference type="FunFam" id="1.10.287.110:FF:000103">
    <property type="entry name" value="DnaJ subfamily B member"/>
    <property type="match status" value="1"/>
</dbReference>
<evidence type="ECO:0000259" key="7">
    <source>
        <dbReference type="PROSITE" id="PS50076"/>
    </source>
</evidence>
<keyword evidence="3 6" id="KW-1133">Transmembrane helix</keyword>
<dbReference type="InterPro" id="IPR051100">
    <property type="entry name" value="DnaJ_subfamily_B/C"/>
</dbReference>
<reference evidence="8 9" key="1">
    <citation type="submission" date="2024-05" db="EMBL/GenBank/DDBJ databases">
        <title>Culex pipiens pipiens assembly and annotation.</title>
        <authorList>
            <person name="Alout H."/>
            <person name="Durand T."/>
        </authorList>
    </citation>
    <scope>NUCLEOTIDE SEQUENCE [LARGE SCALE GENOMIC DNA]</scope>
    <source>
        <strain evidence="8">HA-2024</strain>
        <tissue evidence="8">Whole body</tissue>
    </source>
</reference>
<keyword evidence="9" id="KW-1185">Reference proteome</keyword>
<dbReference type="InterPro" id="IPR015399">
    <property type="entry name" value="DUF1977_DnaJ-like"/>
</dbReference>
<proteinExistence type="predicted"/>
<feature type="region of interest" description="Disordered" evidence="5">
    <location>
        <begin position="97"/>
        <end position="131"/>
    </location>
</feature>
<feature type="domain" description="J" evidence="7">
    <location>
        <begin position="144"/>
        <end position="208"/>
    </location>
</feature>
<dbReference type="Proteomes" id="UP001562425">
    <property type="component" value="Unassembled WGS sequence"/>
</dbReference>
<evidence type="ECO:0000313" key="9">
    <source>
        <dbReference type="Proteomes" id="UP001562425"/>
    </source>
</evidence>
<keyword evidence="4 6" id="KW-0472">Membrane</keyword>
<dbReference type="Gene3D" id="1.10.287.110">
    <property type="entry name" value="DnaJ domain"/>
    <property type="match status" value="1"/>
</dbReference>
<dbReference type="PRINTS" id="PR00625">
    <property type="entry name" value="JDOMAIN"/>
</dbReference>
<evidence type="ECO:0000256" key="1">
    <source>
        <dbReference type="ARBA" id="ARBA00004167"/>
    </source>
</evidence>
<protein>
    <recommendedName>
        <fullName evidence="7">J domain-containing protein</fullName>
    </recommendedName>
</protein>
<organism evidence="8 9">
    <name type="scientific">Culex pipiens pipiens</name>
    <name type="common">Northern house mosquito</name>
    <dbReference type="NCBI Taxonomy" id="38569"/>
    <lineage>
        <taxon>Eukaryota</taxon>
        <taxon>Metazoa</taxon>
        <taxon>Ecdysozoa</taxon>
        <taxon>Arthropoda</taxon>
        <taxon>Hexapoda</taxon>
        <taxon>Insecta</taxon>
        <taxon>Pterygota</taxon>
        <taxon>Neoptera</taxon>
        <taxon>Endopterygota</taxon>
        <taxon>Diptera</taxon>
        <taxon>Nematocera</taxon>
        <taxon>Culicoidea</taxon>
        <taxon>Culicidae</taxon>
        <taxon>Culicinae</taxon>
        <taxon>Culicini</taxon>
        <taxon>Culex</taxon>
        <taxon>Culex</taxon>
    </lineage>
</organism>
<dbReference type="PROSITE" id="PS50076">
    <property type="entry name" value="DNAJ_2"/>
    <property type="match status" value="1"/>
</dbReference>
<dbReference type="Pfam" id="PF09320">
    <property type="entry name" value="DUF1977"/>
    <property type="match status" value="1"/>
</dbReference>
<gene>
    <name evidence="8" type="ORF">pipiens_006823</name>
</gene>
<dbReference type="Pfam" id="PF00226">
    <property type="entry name" value="DnaJ"/>
    <property type="match status" value="1"/>
</dbReference>
<keyword evidence="2 6" id="KW-0812">Transmembrane</keyword>
<sequence>MTYLHRNNLHRFSWRDFHRRERERARRIKIDLQTETAAAAAMNKEAAEDCVEKAVSYLSEGKIEKAEKLLTKSITLHPTKRAEELLEKIKCGAYTKRASSGNTSDDGVRQRATAGQSAKPEPAAEPEYSPEQLDAVKRIKKCKDYYEVLGVTKEATDTDIKKAYKKLALQLHPDKNKAPGSVEAFKAIGNAVAILTDAEKRKSYDLYGADEQHHPAAHTARRSHARYEYAYSRGFETEFTAEELFNMFFGGNIPTQHVYTRQRRFHRAEQQQYREPQSGYAAFINLLPIILLIGLSMMSSFFISDPIYSLTPSQKFSVARKTNQLKIPYYVKDNFHSEYQGSVGRLEASVEEEYLNNLKHSCYRERNYKETMLMKARNFGDRDLYFKAQNINTPSCDKLHSLHN</sequence>
<comment type="subcellular location">
    <subcellularLocation>
        <location evidence="1">Membrane</location>
        <topology evidence="1">Single-pass membrane protein</topology>
    </subcellularLocation>
</comment>
<evidence type="ECO:0000256" key="6">
    <source>
        <dbReference type="SAM" id="Phobius"/>
    </source>
</evidence>
<evidence type="ECO:0000313" key="8">
    <source>
        <dbReference type="EMBL" id="KAL1401171.1"/>
    </source>
</evidence>
<dbReference type="SMART" id="SM00271">
    <property type="entry name" value="DnaJ"/>
    <property type="match status" value="1"/>
</dbReference>
<dbReference type="InterPro" id="IPR036869">
    <property type="entry name" value="J_dom_sf"/>
</dbReference>
<evidence type="ECO:0000256" key="4">
    <source>
        <dbReference type="ARBA" id="ARBA00023136"/>
    </source>
</evidence>
<evidence type="ECO:0000256" key="5">
    <source>
        <dbReference type="SAM" id="MobiDB-lite"/>
    </source>
</evidence>
<dbReference type="CDD" id="cd06257">
    <property type="entry name" value="DnaJ"/>
    <property type="match status" value="1"/>
</dbReference>
<name>A0ABD1DN34_CULPP</name>